<dbReference type="SUPFAM" id="SSF56420">
    <property type="entry name" value="Peptide deformylase"/>
    <property type="match status" value="1"/>
</dbReference>
<dbReference type="CDD" id="cd00487">
    <property type="entry name" value="Pep_deformylase"/>
    <property type="match status" value="1"/>
</dbReference>
<accession>A0ABQ5JRU6</accession>
<gene>
    <name evidence="2" type="primary">def2</name>
    <name evidence="2" type="ORF">JCM31185_10400</name>
</gene>
<dbReference type="RefSeq" id="WP_407883254.1">
    <property type="nucleotide sequence ID" value="NZ_BQXO01000002.1"/>
</dbReference>
<sequence>MIQPINKNPLTLSQIAPSATLADQQAVIDLVDTLRAHQNEAVGMAANMISVNRRIIAIYLGPLVLPLINPVITQKTRTYTATEGCLSWPGQRQTTRYQTITVDYLDARFKSHTQTFTDLAAQIIQHEVDHCDGIEI</sequence>
<comment type="similarity">
    <text evidence="1">Belongs to the polypeptide deformylase family.</text>
</comment>
<comment type="caution">
    <text evidence="2">The sequence shown here is derived from an EMBL/GenBank/DDBJ whole genome shotgun (WGS) entry which is preliminary data.</text>
</comment>
<dbReference type="PIRSF" id="PIRSF004749">
    <property type="entry name" value="Pep_def"/>
    <property type="match status" value="1"/>
</dbReference>
<dbReference type="Pfam" id="PF01327">
    <property type="entry name" value="Pep_deformylase"/>
    <property type="match status" value="1"/>
</dbReference>
<name>A0ABQ5JRU6_9LACO</name>
<dbReference type="Gene3D" id="3.90.45.10">
    <property type="entry name" value="Peptide deformylase"/>
    <property type="match status" value="1"/>
</dbReference>
<evidence type="ECO:0000313" key="2">
    <source>
        <dbReference type="EMBL" id="GKT05752.1"/>
    </source>
</evidence>
<dbReference type="InterPro" id="IPR023635">
    <property type="entry name" value="Peptide_deformylase"/>
</dbReference>
<proteinExistence type="inferred from homology"/>
<dbReference type="PANTHER" id="PTHR10458:SF22">
    <property type="entry name" value="PEPTIDE DEFORMYLASE"/>
    <property type="match status" value="1"/>
</dbReference>
<organism evidence="2 3">
    <name type="scientific">Furfurilactobacillus curtus</name>
    <dbReference type="NCBI Taxonomy" id="1746200"/>
    <lineage>
        <taxon>Bacteria</taxon>
        <taxon>Bacillati</taxon>
        <taxon>Bacillota</taxon>
        <taxon>Bacilli</taxon>
        <taxon>Lactobacillales</taxon>
        <taxon>Lactobacillaceae</taxon>
        <taxon>Furfurilactobacillus</taxon>
    </lineage>
</organism>
<evidence type="ECO:0000313" key="3">
    <source>
        <dbReference type="Proteomes" id="UP001628078"/>
    </source>
</evidence>
<dbReference type="EMBL" id="BQXO01000002">
    <property type="protein sequence ID" value="GKT05752.1"/>
    <property type="molecule type" value="Genomic_DNA"/>
</dbReference>
<dbReference type="NCBIfam" id="NF006670">
    <property type="entry name" value="PRK09218.1"/>
    <property type="match status" value="1"/>
</dbReference>
<dbReference type="Proteomes" id="UP001628078">
    <property type="component" value="Unassembled WGS sequence"/>
</dbReference>
<evidence type="ECO:0000256" key="1">
    <source>
        <dbReference type="ARBA" id="ARBA00010759"/>
    </source>
</evidence>
<protein>
    <submittedName>
        <fullName evidence="2">Peptide deformylase</fullName>
    </submittedName>
</protein>
<dbReference type="InterPro" id="IPR036821">
    <property type="entry name" value="Peptide_deformylase_sf"/>
</dbReference>
<reference evidence="2 3" key="1">
    <citation type="submission" date="2022-03" db="EMBL/GenBank/DDBJ databases">
        <title>Draft genome sequence of Furfurilactobacillus curtus JCM 31185.</title>
        <authorList>
            <person name="Suzuki S."/>
            <person name="Endo A."/>
            <person name="Kajikawa A."/>
        </authorList>
    </citation>
    <scope>NUCLEOTIDE SEQUENCE [LARGE SCALE GENOMIC DNA]</scope>
    <source>
        <strain evidence="2 3">JCM 31185</strain>
    </source>
</reference>
<dbReference type="PRINTS" id="PR01576">
    <property type="entry name" value="PDEFORMYLASE"/>
</dbReference>
<dbReference type="PANTHER" id="PTHR10458">
    <property type="entry name" value="PEPTIDE DEFORMYLASE"/>
    <property type="match status" value="1"/>
</dbReference>
<keyword evidence="3" id="KW-1185">Reference proteome</keyword>